<dbReference type="InterPro" id="IPR001387">
    <property type="entry name" value="Cro/C1-type_HTH"/>
</dbReference>
<dbReference type="OrthoDB" id="9805309at2"/>
<dbReference type="AlphaFoldDB" id="A0A2Z2KSE2"/>
<organism evidence="2 3">
    <name type="scientific">Paenibacillus donghaensis</name>
    <dbReference type="NCBI Taxonomy" id="414771"/>
    <lineage>
        <taxon>Bacteria</taxon>
        <taxon>Bacillati</taxon>
        <taxon>Bacillota</taxon>
        <taxon>Bacilli</taxon>
        <taxon>Bacillales</taxon>
        <taxon>Paenibacillaceae</taxon>
        <taxon>Paenibacillus</taxon>
    </lineage>
</organism>
<dbReference type="EMBL" id="CP021780">
    <property type="protein sequence ID" value="ASA22058.1"/>
    <property type="molecule type" value="Genomic_DNA"/>
</dbReference>
<dbReference type="RefSeq" id="WP_087916064.1">
    <property type="nucleotide sequence ID" value="NZ_CP021780.1"/>
</dbReference>
<feature type="domain" description="HTH cro/C1-type" evidence="1">
    <location>
        <begin position="7"/>
        <end position="64"/>
    </location>
</feature>
<protein>
    <recommendedName>
        <fullName evidence="1">HTH cro/C1-type domain-containing protein</fullName>
    </recommendedName>
</protein>
<evidence type="ECO:0000313" key="3">
    <source>
        <dbReference type="Proteomes" id="UP000249890"/>
    </source>
</evidence>
<dbReference type="InterPro" id="IPR010982">
    <property type="entry name" value="Lambda_DNA-bd_dom_sf"/>
</dbReference>
<dbReference type="KEGG" id="pdh:B9T62_15515"/>
<name>A0A2Z2KSE2_9BACL</name>
<sequence length="69" mass="8119">MITYEPLRIMLVKRTIKKMDFIAKVGISPTTASKLWKDGYVSLEVLDRICEVYDLELSEVVRRKKQEDQ</sequence>
<proteinExistence type="predicted"/>
<gene>
    <name evidence="2" type="ORF">B9T62_15515</name>
</gene>
<evidence type="ECO:0000313" key="2">
    <source>
        <dbReference type="EMBL" id="ASA22058.1"/>
    </source>
</evidence>
<evidence type="ECO:0000259" key="1">
    <source>
        <dbReference type="Pfam" id="PF13443"/>
    </source>
</evidence>
<accession>A0A2Z2KSE2</accession>
<dbReference type="SUPFAM" id="SSF47413">
    <property type="entry name" value="lambda repressor-like DNA-binding domains"/>
    <property type="match status" value="1"/>
</dbReference>
<dbReference type="Pfam" id="PF13443">
    <property type="entry name" value="HTH_26"/>
    <property type="match status" value="1"/>
</dbReference>
<reference evidence="2 3" key="1">
    <citation type="submission" date="2017-06" db="EMBL/GenBank/DDBJ databases">
        <title>Complete genome sequence of Paenibacillus donghaensis KCTC 13049T isolated from East Sea sediment, South Korea.</title>
        <authorList>
            <person name="Jung B.K."/>
            <person name="Hong S.-J."/>
            <person name="Shin J.-H."/>
        </authorList>
    </citation>
    <scope>NUCLEOTIDE SEQUENCE [LARGE SCALE GENOMIC DNA]</scope>
    <source>
        <strain evidence="2 3">KCTC 13049</strain>
    </source>
</reference>
<dbReference type="GO" id="GO:0003677">
    <property type="term" value="F:DNA binding"/>
    <property type="evidence" value="ECO:0007669"/>
    <property type="project" value="InterPro"/>
</dbReference>
<dbReference type="Proteomes" id="UP000249890">
    <property type="component" value="Chromosome"/>
</dbReference>
<keyword evidence="3" id="KW-1185">Reference proteome</keyword>